<name>A0A133XE55_9RHOO</name>
<dbReference type="EMBL" id="LODL01000039">
    <property type="protein sequence ID" value="KXB29222.1"/>
    <property type="molecule type" value="Genomic_DNA"/>
</dbReference>
<keyword evidence="2" id="KW-1185">Reference proteome</keyword>
<reference evidence="1 2" key="1">
    <citation type="submission" date="2015-12" db="EMBL/GenBank/DDBJ databases">
        <title>Nitrous oxide reduction kinetics distinguish bacteria harboring typical versus atypical NosZ.</title>
        <authorList>
            <person name="Yoon S."/>
            <person name="Nissen S."/>
            <person name="Park D."/>
            <person name="Sanford R.A."/>
            <person name="Loeffler F.E."/>
        </authorList>
    </citation>
    <scope>NUCLEOTIDE SEQUENCE [LARGE SCALE GENOMIC DNA]</scope>
    <source>
        <strain evidence="1 2">ATCC BAA-841</strain>
    </source>
</reference>
<accession>A0A133XE55</accession>
<dbReference type="STRING" id="281362.AT959_18735"/>
<proteinExistence type="predicted"/>
<gene>
    <name evidence="1" type="ORF">AT959_18735</name>
</gene>
<evidence type="ECO:0008006" key="3">
    <source>
        <dbReference type="Google" id="ProtNLM"/>
    </source>
</evidence>
<comment type="caution">
    <text evidence="1">The sequence shown here is derived from an EMBL/GenBank/DDBJ whole genome shotgun (WGS) entry which is preliminary data.</text>
</comment>
<dbReference type="RefSeq" id="WP_066886705.1">
    <property type="nucleotide sequence ID" value="NZ_LODL01000039.1"/>
</dbReference>
<dbReference type="AlphaFoldDB" id="A0A133XE55"/>
<sequence length="196" mass="22001">MPRHERPRQLAGTRASIASAAARLMAEDGITDYHQAKRKAARQLGLSEHVAFPDNAEVEAELRAYRSLYNGDEHEEMLLAMRHSALELLDLLADFHPYLTGSVLDGTAGEHSRIDILLFADSAKEVEIFLLNRGIDVEHAASRNERVEAVLVMETDTVEANLVIMSPLLERVSLKHRDGRQRERVRADTLRALLSE</sequence>
<dbReference type="Proteomes" id="UP000070186">
    <property type="component" value="Unassembled WGS sequence"/>
</dbReference>
<evidence type="ECO:0000313" key="1">
    <source>
        <dbReference type="EMBL" id="KXB29222.1"/>
    </source>
</evidence>
<organism evidence="1 2">
    <name type="scientific">Dechloromonas denitrificans</name>
    <dbReference type="NCBI Taxonomy" id="281362"/>
    <lineage>
        <taxon>Bacteria</taxon>
        <taxon>Pseudomonadati</taxon>
        <taxon>Pseudomonadota</taxon>
        <taxon>Betaproteobacteria</taxon>
        <taxon>Rhodocyclales</taxon>
        <taxon>Azonexaceae</taxon>
        <taxon>Dechloromonas</taxon>
    </lineage>
</organism>
<evidence type="ECO:0000313" key="2">
    <source>
        <dbReference type="Proteomes" id="UP000070186"/>
    </source>
</evidence>
<protein>
    <recommendedName>
        <fullName evidence="3">Polymerase nucleotidyl transferase domain-containing protein</fullName>
    </recommendedName>
</protein>